<dbReference type="CDD" id="cd06325">
    <property type="entry name" value="PBP1_ABC_unchar_transporter"/>
    <property type="match status" value="1"/>
</dbReference>
<dbReference type="AlphaFoldDB" id="A0A916RDE5"/>
<comment type="caution">
    <text evidence="1">The sequence shown here is derived from an EMBL/GenBank/DDBJ whole genome shotgun (WGS) entry which is preliminary data.</text>
</comment>
<dbReference type="EMBL" id="BMIF01000001">
    <property type="protein sequence ID" value="GGA52927.1"/>
    <property type="molecule type" value="Genomic_DNA"/>
</dbReference>
<reference evidence="1" key="2">
    <citation type="submission" date="2020-09" db="EMBL/GenBank/DDBJ databases">
        <authorList>
            <person name="Sun Q."/>
            <person name="Zhou Y."/>
        </authorList>
    </citation>
    <scope>NUCLEOTIDE SEQUENCE</scope>
    <source>
        <strain evidence="1">CGMCC 1.15320</strain>
    </source>
</reference>
<dbReference type="SUPFAM" id="SSF53822">
    <property type="entry name" value="Periplasmic binding protein-like I"/>
    <property type="match status" value="1"/>
</dbReference>
<evidence type="ECO:0000313" key="2">
    <source>
        <dbReference type="Proteomes" id="UP000636264"/>
    </source>
</evidence>
<proteinExistence type="predicted"/>
<dbReference type="Pfam" id="PF04392">
    <property type="entry name" value="ABC_sub_bind"/>
    <property type="match status" value="1"/>
</dbReference>
<name>A0A916RDE5_9HYPH</name>
<keyword evidence="2" id="KW-1185">Reference proteome</keyword>
<accession>A0A916RDE5</accession>
<dbReference type="Proteomes" id="UP000636264">
    <property type="component" value="Unassembled WGS sequence"/>
</dbReference>
<sequence length="339" mass="34763">MPAVFRLPGGALLGQIVIGVYYMRKLLVLAAASLLMSGSAIAHSAKVAVTAIVEHPSLDAVRDGVRDGLEKAGYKVGENLEFIYESAQGNPATAAQIAREFAGSSPDVIVPIATPSAQAAAGATRTIPIVFSAVTDPVAAGLVATNEAPGANVTGVSDLTPVADHIALIKEIVPDVKAVGFVYNPGEANSVALLDMFKKAAEEQGLTVVEAMANRTADVQNAARSLVGKAQAMYVPTDNTVVSAFEAIVGVADENDLPLISGDTDSVGRGAIAAVGFDYYQVGLQTADVVLRVLKGEKAGEIPVTFASGSDLVVNKKAAEAQGVTLPDAVVERASKVIE</sequence>
<dbReference type="InterPro" id="IPR028082">
    <property type="entry name" value="Peripla_BP_I"/>
</dbReference>
<reference evidence="1" key="1">
    <citation type="journal article" date="2014" name="Int. J. Syst. Evol. Microbiol.">
        <title>Complete genome sequence of Corynebacterium casei LMG S-19264T (=DSM 44701T), isolated from a smear-ripened cheese.</title>
        <authorList>
            <consortium name="US DOE Joint Genome Institute (JGI-PGF)"/>
            <person name="Walter F."/>
            <person name="Albersmeier A."/>
            <person name="Kalinowski J."/>
            <person name="Ruckert C."/>
        </authorList>
    </citation>
    <scope>NUCLEOTIDE SEQUENCE</scope>
    <source>
        <strain evidence="1">CGMCC 1.15320</strain>
    </source>
</reference>
<dbReference type="PANTHER" id="PTHR35271">
    <property type="entry name" value="ABC TRANSPORTER, SUBSTRATE-BINDING LIPOPROTEIN-RELATED"/>
    <property type="match status" value="1"/>
</dbReference>
<dbReference type="PANTHER" id="PTHR35271:SF1">
    <property type="entry name" value="ABC TRANSPORTER, SUBSTRATE-BINDING LIPOPROTEIN"/>
    <property type="match status" value="1"/>
</dbReference>
<dbReference type="Gene3D" id="3.40.50.2300">
    <property type="match status" value="2"/>
</dbReference>
<evidence type="ECO:0000313" key="1">
    <source>
        <dbReference type="EMBL" id="GGA52927.1"/>
    </source>
</evidence>
<protein>
    <submittedName>
        <fullName evidence="1">ABC transporter substrate-binding protein</fullName>
    </submittedName>
</protein>
<organism evidence="1 2">
    <name type="scientific">Nitratireductor aestuarii</name>
    <dbReference type="NCBI Taxonomy" id="1735103"/>
    <lineage>
        <taxon>Bacteria</taxon>
        <taxon>Pseudomonadati</taxon>
        <taxon>Pseudomonadota</taxon>
        <taxon>Alphaproteobacteria</taxon>
        <taxon>Hyphomicrobiales</taxon>
        <taxon>Phyllobacteriaceae</taxon>
        <taxon>Nitratireductor</taxon>
    </lineage>
</organism>
<dbReference type="InterPro" id="IPR007487">
    <property type="entry name" value="ABC_transpt-TYRBP-like"/>
</dbReference>
<gene>
    <name evidence="1" type="ORF">GCM10011385_02880</name>
</gene>